<dbReference type="AlphaFoldDB" id="A0A2U3X5N7"/>
<dbReference type="PANTHER" id="PTHR11269:SF13">
    <property type="entry name" value="PERIOD CIRCADIAN PROTEIN HOMOLOG 3"/>
    <property type="match status" value="1"/>
</dbReference>
<proteinExistence type="predicted"/>
<dbReference type="RefSeq" id="XP_004417716.1">
    <property type="nucleotide sequence ID" value="XM_004417659.1"/>
</dbReference>
<dbReference type="InterPro" id="IPR050760">
    <property type="entry name" value="Period_circadian_regulator"/>
</dbReference>
<reference evidence="6" key="1">
    <citation type="submission" date="2025-08" db="UniProtKB">
        <authorList>
            <consortium name="RefSeq"/>
        </authorList>
    </citation>
    <scope>IDENTIFICATION</scope>
</reference>
<evidence type="ECO:0000256" key="2">
    <source>
        <dbReference type="ARBA" id="ARBA00023242"/>
    </source>
</evidence>
<dbReference type="GO" id="GO:0043153">
    <property type="term" value="P:entrainment of circadian clock by photoperiod"/>
    <property type="evidence" value="ECO:0007669"/>
    <property type="project" value="TreeGrafter"/>
</dbReference>
<dbReference type="Proteomes" id="UP000245340">
    <property type="component" value="Unplaced"/>
</dbReference>
<name>A0A2U3X5N7_ODORO</name>
<accession>A0A2U3X5N7</accession>
<protein>
    <submittedName>
        <fullName evidence="6">Period circadian protein homolog 3-like isoform X2</fullName>
    </submittedName>
</protein>
<dbReference type="GO" id="GO:0005634">
    <property type="term" value="C:nucleus"/>
    <property type="evidence" value="ECO:0007669"/>
    <property type="project" value="UniProtKB-SubCell"/>
</dbReference>
<evidence type="ECO:0000256" key="3">
    <source>
        <dbReference type="SAM" id="MobiDB-lite"/>
    </source>
</evidence>
<dbReference type="PANTHER" id="PTHR11269">
    <property type="entry name" value="PERIOD CIRCADIAN PROTEIN"/>
    <property type="match status" value="1"/>
</dbReference>
<dbReference type="GO" id="GO:0000122">
    <property type="term" value="P:negative regulation of transcription by RNA polymerase II"/>
    <property type="evidence" value="ECO:0007669"/>
    <property type="project" value="TreeGrafter"/>
</dbReference>
<feature type="compositionally biased region" description="Polar residues" evidence="3">
    <location>
        <begin position="1"/>
        <end position="21"/>
    </location>
</feature>
<dbReference type="Pfam" id="PF12114">
    <property type="entry name" value="Period_C"/>
    <property type="match status" value="1"/>
</dbReference>
<evidence type="ECO:0000256" key="1">
    <source>
        <dbReference type="ARBA" id="ARBA00004123"/>
    </source>
</evidence>
<organism evidence="5 6">
    <name type="scientific">Odobenus rosmarus divergens</name>
    <name type="common">Pacific walrus</name>
    <dbReference type="NCBI Taxonomy" id="9708"/>
    <lineage>
        <taxon>Eukaryota</taxon>
        <taxon>Metazoa</taxon>
        <taxon>Chordata</taxon>
        <taxon>Craniata</taxon>
        <taxon>Vertebrata</taxon>
        <taxon>Euteleostomi</taxon>
        <taxon>Mammalia</taxon>
        <taxon>Eutheria</taxon>
        <taxon>Laurasiatheria</taxon>
        <taxon>Carnivora</taxon>
        <taxon>Caniformia</taxon>
        <taxon>Pinnipedia</taxon>
        <taxon>Odobenidae</taxon>
        <taxon>Odobenus</taxon>
    </lineage>
</organism>
<dbReference type="GO" id="GO:0001222">
    <property type="term" value="F:transcription corepressor binding"/>
    <property type="evidence" value="ECO:0007669"/>
    <property type="project" value="TreeGrafter"/>
</dbReference>
<feature type="region of interest" description="Disordered" evidence="3">
    <location>
        <begin position="1"/>
        <end position="27"/>
    </location>
</feature>
<dbReference type="GeneID" id="101364585"/>
<dbReference type="InterPro" id="IPR022728">
    <property type="entry name" value="Period_circadian-like_C"/>
</dbReference>
<keyword evidence="5" id="KW-1185">Reference proteome</keyword>
<evidence type="ECO:0000259" key="4">
    <source>
        <dbReference type="Pfam" id="PF12114"/>
    </source>
</evidence>
<evidence type="ECO:0000313" key="6">
    <source>
        <dbReference type="RefSeq" id="XP_004417716.1"/>
    </source>
</evidence>
<dbReference type="GO" id="GO:0005737">
    <property type="term" value="C:cytoplasm"/>
    <property type="evidence" value="ECO:0007669"/>
    <property type="project" value="TreeGrafter"/>
</dbReference>
<dbReference type="GO" id="GO:0032922">
    <property type="term" value="P:circadian regulation of gene expression"/>
    <property type="evidence" value="ECO:0007669"/>
    <property type="project" value="TreeGrafter"/>
</dbReference>
<sequence length="132" mass="14685">MYFASTDNSSEITSNGQQSQDVQKETFPSLAEESMWRMIKQTPECILMTYQVPERVTEAVLREDLGKLAGMRGRQPWFSRGQREELVKVHSWIQSQTIPQGIDIQGCITCESQDSLSDAAEPCGQAPAANSG</sequence>
<keyword evidence="2" id="KW-0539">Nucleus</keyword>
<feature type="domain" description="Period circadian-like C-terminal" evidence="4">
    <location>
        <begin position="1"/>
        <end position="107"/>
    </location>
</feature>
<comment type="subcellular location">
    <subcellularLocation>
        <location evidence="1">Nucleus</location>
    </subcellularLocation>
</comment>
<evidence type="ECO:0000313" key="5">
    <source>
        <dbReference type="Proteomes" id="UP000245340"/>
    </source>
</evidence>
<gene>
    <name evidence="6" type="primary">LOC101364585</name>
</gene>
<dbReference type="GO" id="GO:0000976">
    <property type="term" value="F:transcription cis-regulatory region binding"/>
    <property type="evidence" value="ECO:0007669"/>
    <property type="project" value="TreeGrafter"/>
</dbReference>